<evidence type="ECO:0000313" key="3">
    <source>
        <dbReference type="EMBL" id="MFD1220985.1"/>
    </source>
</evidence>
<name>A0ABW3UJW6_9BACL</name>
<feature type="coiled-coil region" evidence="2">
    <location>
        <begin position="26"/>
        <end position="53"/>
    </location>
</feature>
<proteinExistence type="inferred from homology"/>
<dbReference type="EMBL" id="JBHTLU010000014">
    <property type="protein sequence ID" value="MFD1220985.1"/>
    <property type="molecule type" value="Genomic_DNA"/>
</dbReference>
<dbReference type="InterPro" id="IPR007157">
    <property type="entry name" value="PspA_VIPP1"/>
</dbReference>
<dbReference type="Pfam" id="PF04012">
    <property type="entry name" value="PspA_IM30"/>
    <property type="match status" value="1"/>
</dbReference>
<evidence type="ECO:0000256" key="1">
    <source>
        <dbReference type="ARBA" id="ARBA00043985"/>
    </source>
</evidence>
<dbReference type="Proteomes" id="UP001597180">
    <property type="component" value="Unassembled WGS sequence"/>
</dbReference>
<evidence type="ECO:0000313" key="4">
    <source>
        <dbReference type="Proteomes" id="UP001597180"/>
    </source>
</evidence>
<sequence>MGVLKRLVDMSRAAANEALDKWEQPVMMLNQYLRDMEEEIHSLEQALVKQTVTERRLEQQRTESERGAELSEQKAAEAIAADRSVEARQAVEAKLAYLDKAAQYAEAYEASRQHSAELAHQLAQAKEEYANMQAKRNDLAARARKVEARTPSPVFSSGVQTGSAARGFQRIEETILQKEAFVELASLKKAEAAASREALIEEQLNRIKSTVVPS</sequence>
<accession>A0ABW3UJW6</accession>
<keyword evidence="2" id="KW-0175">Coiled coil</keyword>
<dbReference type="PANTHER" id="PTHR31088">
    <property type="entry name" value="MEMBRANE-ASSOCIATED PROTEIN VIPP1, CHLOROPLASTIC"/>
    <property type="match status" value="1"/>
</dbReference>
<dbReference type="RefSeq" id="WP_345592016.1">
    <property type="nucleotide sequence ID" value="NZ_BAABJG010000029.1"/>
</dbReference>
<feature type="coiled-coil region" evidence="2">
    <location>
        <begin position="108"/>
        <end position="149"/>
    </location>
</feature>
<comment type="caution">
    <text evidence="3">The sequence shown here is derived from an EMBL/GenBank/DDBJ whole genome shotgun (WGS) entry which is preliminary data.</text>
</comment>
<evidence type="ECO:0000256" key="2">
    <source>
        <dbReference type="SAM" id="Coils"/>
    </source>
</evidence>
<gene>
    <name evidence="3" type="ORF">ACFQ4B_12740</name>
</gene>
<keyword evidence="4" id="KW-1185">Reference proteome</keyword>
<reference evidence="4" key="1">
    <citation type="journal article" date="2019" name="Int. J. Syst. Evol. Microbiol.">
        <title>The Global Catalogue of Microorganisms (GCM) 10K type strain sequencing project: providing services to taxonomists for standard genome sequencing and annotation.</title>
        <authorList>
            <consortium name="The Broad Institute Genomics Platform"/>
            <consortium name="The Broad Institute Genome Sequencing Center for Infectious Disease"/>
            <person name="Wu L."/>
            <person name="Ma J."/>
        </authorList>
    </citation>
    <scope>NUCLEOTIDE SEQUENCE [LARGE SCALE GENOMIC DNA]</scope>
    <source>
        <strain evidence="4">CCUG 53270</strain>
    </source>
</reference>
<organism evidence="3 4">
    <name type="scientific">Paenibacillus vulneris</name>
    <dbReference type="NCBI Taxonomy" id="1133364"/>
    <lineage>
        <taxon>Bacteria</taxon>
        <taxon>Bacillati</taxon>
        <taxon>Bacillota</taxon>
        <taxon>Bacilli</taxon>
        <taxon>Bacillales</taxon>
        <taxon>Paenibacillaceae</taxon>
        <taxon>Paenibacillus</taxon>
    </lineage>
</organism>
<comment type="similarity">
    <text evidence="1">Belongs to the PspA/Vipp/IM30 family.</text>
</comment>
<dbReference type="PANTHER" id="PTHR31088:SF6">
    <property type="entry name" value="PHAGE SHOCK PROTEIN A"/>
    <property type="match status" value="1"/>
</dbReference>
<protein>
    <submittedName>
        <fullName evidence="3">PspA/IM30 family protein</fullName>
    </submittedName>
</protein>